<accession>A0A7T2YXL7</accession>
<keyword evidence="2" id="KW-1185">Reference proteome</keyword>
<dbReference type="EMBL" id="CP065748">
    <property type="protein sequence ID" value="QPS83605.1"/>
    <property type="molecule type" value="Genomic_DNA"/>
</dbReference>
<sequence>MKKHTKRKHYNPHSAPIWRGSAMRAMARELREKSVAMLMASHGSEQRELLAYLAKLVGIGAEVAARLPPEARNAHGLHHSLAMVVQMACDGGRWDSAWAAQLATAADLSADLLVENGDIAAQVFDGAHQLAACILAGTIRADAIEPAPPEVSP</sequence>
<name>A0A7T2YXL7_9BURK</name>
<evidence type="ECO:0000313" key="1">
    <source>
        <dbReference type="EMBL" id="QPS83605.1"/>
    </source>
</evidence>
<organism evidence="1 2">
    <name type="scientific">Delftia lacustris</name>
    <dbReference type="NCBI Taxonomy" id="558537"/>
    <lineage>
        <taxon>Bacteria</taxon>
        <taxon>Pseudomonadati</taxon>
        <taxon>Pseudomonadota</taxon>
        <taxon>Betaproteobacteria</taxon>
        <taxon>Burkholderiales</taxon>
        <taxon>Comamonadaceae</taxon>
        <taxon>Delftia</taxon>
    </lineage>
</organism>
<protein>
    <submittedName>
        <fullName evidence="1">Uncharacterized protein</fullName>
    </submittedName>
</protein>
<dbReference type="AlphaFoldDB" id="A0A7T2YXL7"/>
<dbReference type="KEGG" id="dla:I6G47_11300"/>
<dbReference type="RefSeq" id="WP_198129395.1">
    <property type="nucleotide sequence ID" value="NZ_CP065748.1"/>
</dbReference>
<gene>
    <name evidence="1" type="ORF">I6G47_11300</name>
</gene>
<dbReference type="Proteomes" id="UP000595064">
    <property type="component" value="Chromosome"/>
</dbReference>
<reference evidence="1 2" key="1">
    <citation type="submission" date="2020-12" db="EMBL/GenBank/DDBJ databases">
        <title>FDA dAtabase for Regulatory Grade micrObial Sequences (FDA-ARGOS): Supporting development and validation of Infectious Disease Dx tests.</title>
        <authorList>
            <person name="Sproer C."/>
            <person name="Gronow S."/>
            <person name="Severitt S."/>
            <person name="Schroder I."/>
            <person name="Tallon L."/>
            <person name="Sadzewicz L."/>
            <person name="Zhao X."/>
            <person name="Boylan J."/>
            <person name="Ott S."/>
            <person name="Bowen H."/>
            <person name="Vavikolanu K."/>
            <person name="Mehta A."/>
            <person name="Aluvathingal J."/>
            <person name="Nadendla S."/>
            <person name="Lowell S."/>
            <person name="Myers T."/>
            <person name="Yan Y."/>
            <person name="Sichtig H."/>
        </authorList>
    </citation>
    <scope>NUCLEOTIDE SEQUENCE [LARGE SCALE GENOMIC DNA]</scope>
    <source>
        <strain evidence="1 2">FDAARGOS_890</strain>
    </source>
</reference>
<evidence type="ECO:0000313" key="2">
    <source>
        <dbReference type="Proteomes" id="UP000595064"/>
    </source>
</evidence>
<proteinExistence type="predicted"/>